<organism evidence="3 4">
    <name type="scientific">Polarella glacialis</name>
    <name type="common">Dinoflagellate</name>
    <dbReference type="NCBI Taxonomy" id="89957"/>
    <lineage>
        <taxon>Eukaryota</taxon>
        <taxon>Sar</taxon>
        <taxon>Alveolata</taxon>
        <taxon>Dinophyceae</taxon>
        <taxon>Suessiales</taxon>
        <taxon>Suessiaceae</taxon>
        <taxon>Polarella</taxon>
    </lineage>
</organism>
<dbReference type="InterPro" id="IPR013126">
    <property type="entry name" value="Hsp_70_fam"/>
</dbReference>
<keyword evidence="4" id="KW-1185">Reference proteome</keyword>
<evidence type="ECO:0000313" key="3">
    <source>
        <dbReference type="EMBL" id="CAE8596396.1"/>
    </source>
</evidence>
<name>A0A813EEA3_POLGL</name>
<gene>
    <name evidence="3" type="ORF">PGLA1383_LOCUS14860</name>
</gene>
<keyword evidence="2" id="KW-0067">ATP-binding</keyword>
<dbReference type="OMA" id="YEGENPM"/>
<dbReference type="InterPro" id="IPR029047">
    <property type="entry name" value="HSP70_peptide-bd_sf"/>
</dbReference>
<dbReference type="AlphaFoldDB" id="A0A813EEA3"/>
<dbReference type="Pfam" id="PF00012">
    <property type="entry name" value="HSP70"/>
    <property type="match status" value="2"/>
</dbReference>
<dbReference type="PANTHER" id="PTHR19375">
    <property type="entry name" value="HEAT SHOCK PROTEIN 70KDA"/>
    <property type="match status" value="1"/>
</dbReference>
<comment type="caution">
    <text evidence="3">The sequence shown here is derived from an EMBL/GenBank/DDBJ whole genome shotgun (WGS) entry which is preliminary data.</text>
</comment>
<dbReference type="SUPFAM" id="SSF100920">
    <property type="entry name" value="Heat shock protein 70kD (HSP70), peptide-binding domain"/>
    <property type="match status" value="2"/>
</dbReference>
<feature type="non-terminal residue" evidence="3">
    <location>
        <position position="1"/>
    </location>
</feature>
<keyword evidence="1" id="KW-0547">Nucleotide-binding</keyword>
<dbReference type="Gene3D" id="2.60.34.10">
    <property type="entry name" value="Substrate Binding Domain Of DNAk, Chain A, domain 1"/>
    <property type="match status" value="3"/>
</dbReference>
<reference evidence="3" key="1">
    <citation type="submission" date="2021-02" db="EMBL/GenBank/DDBJ databases">
        <authorList>
            <person name="Dougan E. K."/>
            <person name="Rhodes N."/>
            <person name="Thang M."/>
            <person name="Chan C."/>
        </authorList>
    </citation>
    <scope>NUCLEOTIDE SEQUENCE</scope>
</reference>
<evidence type="ECO:0000313" key="4">
    <source>
        <dbReference type="Proteomes" id="UP000654075"/>
    </source>
</evidence>
<accession>A0A813EEA3</accession>
<dbReference type="GO" id="GO:0005524">
    <property type="term" value="F:ATP binding"/>
    <property type="evidence" value="ECO:0007669"/>
    <property type="project" value="UniProtKB-KW"/>
</dbReference>
<proteinExistence type="predicted"/>
<protein>
    <submittedName>
        <fullName evidence="3">Uncharacterized protein</fullName>
    </submittedName>
</protein>
<sequence>MGREQGHQELTLLGLAATAFPSVEGLTFTSCAEYRPGVIILVCECERVMTKGCNMQGESHLRVIPPAPRGVPLTEVSSDIDADGILDFSALDRSTGKSDLITATNEKGSPAQAVNFRGEGVTHRQKFMATNSLESYCFTTRSTLDEGKLKEKLDLLVLDSTARSEDLETAGGIMTELIERNTTIPTEKGQTFTTYADHRPGVRIQVYKGEHTEMTFDIDADGILDFCASDKFTGKSDLITFTTEKGRPLQADIDCVAREAENFRGEGETHRQKIEAVNGLENYCFTTRNTMDGQKLKEKFEASNKDE</sequence>
<evidence type="ECO:0000256" key="1">
    <source>
        <dbReference type="ARBA" id="ARBA00022741"/>
    </source>
</evidence>
<dbReference type="EMBL" id="CAJNNV010008557">
    <property type="protein sequence ID" value="CAE8596396.1"/>
    <property type="molecule type" value="Genomic_DNA"/>
</dbReference>
<evidence type="ECO:0000256" key="2">
    <source>
        <dbReference type="ARBA" id="ARBA00022840"/>
    </source>
</evidence>
<dbReference type="OrthoDB" id="3196168at2759"/>
<dbReference type="Proteomes" id="UP000654075">
    <property type="component" value="Unassembled WGS sequence"/>
</dbReference>
<dbReference type="GO" id="GO:0140662">
    <property type="term" value="F:ATP-dependent protein folding chaperone"/>
    <property type="evidence" value="ECO:0007669"/>
    <property type="project" value="InterPro"/>
</dbReference>